<comment type="caution">
    <text evidence="2">The sequence shown here is derived from an EMBL/GenBank/DDBJ whole genome shotgun (WGS) entry which is preliminary data.</text>
</comment>
<feature type="repeat" description="ANK" evidence="1">
    <location>
        <begin position="203"/>
        <end position="227"/>
    </location>
</feature>
<dbReference type="InterPro" id="IPR002110">
    <property type="entry name" value="Ankyrin_rpt"/>
</dbReference>
<dbReference type="SMART" id="SM00248">
    <property type="entry name" value="ANK"/>
    <property type="match status" value="5"/>
</dbReference>
<feature type="repeat" description="ANK" evidence="1">
    <location>
        <begin position="106"/>
        <end position="135"/>
    </location>
</feature>
<dbReference type="AlphaFoldDB" id="A0A8H4T484"/>
<evidence type="ECO:0000313" key="2">
    <source>
        <dbReference type="EMBL" id="KAF4950996.1"/>
    </source>
</evidence>
<dbReference type="PRINTS" id="PR01415">
    <property type="entry name" value="ANKYRIN"/>
</dbReference>
<dbReference type="Gene3D" id="1.25.40.20">
    <property type="entry name" value="Ankyrin repeat-containing domain"/>
    <property type="match status" value="2"/>
</dbReference>
<evidence type="ECO:0008006" key="4">
    <source>
        <dbReference type="Google" id="ProtNLM"/>
    </source>
</evidence>
<dbReference type="PROSITE" id="PS50297">
    <property type="entry name" value="ANK_REP_REGION"/>
    <property type="match status" value="2"/>
</dbReference>
<accession>A0A8H4T484</accession>
<proteinExistence type="predicted"/>
<reference evidence="2" key="2">
    <citation type="submission" date="2020-05" db="EMBL/GenBank/DDBJ databases">
        <authorList>
            <person name="Kim H.-S."/>
            <person name="Proctor R.H."/>
            <person name="Brown D.W."/>
        </authorList>
    </citation>
    <scope>NUCLEOTIDE SEQUENCE</scope>
    <source>
        <strain evidence="2">NRRL 20472</strain>
    </source>
</reference>
<dbReference type="EMBL" id="JABEXW010000940">
    <property type="protein sequence ID" value="KAF4950996.1"/>
    <property type="molecule type" value="Genomic_DNA"/>
</dbReference>
<organism evidence="2 3">
    <name type="scientific">Fusarium sarcochroum</name>
    <dbReference type="NCBI Taxonomy" id="1208366"/>
    <lineage>
        <taxon>Eukaryota</taxon>
        <taxon>Fungi</taxon>
        <taxon>Dikarya</taxon>
        <taxon>Ascomycota</taxon>
        <taxon>Pezizomycotina</taxon>
        <taxon>Sordariomycetes</taxon>
        <taxon>Hypocreomycetidae</taxon>
        <taxon>Hypocreales</taxon>
        <taxon>Nectriaceae</taxon>
        <taxon>Fusarium</taxon>
        <taxon>Fusarium lateritium species complex</taxon>
    </lineage>
</organism>
<sequence>MAHIHGLPLEILIQVIESCDTSRDIAALASTSKHLYNITLPLLYKRQLDNNDHHVTFWAAKKGIITTLQHVHHYMTLQVFTCSKKSYDTSGIFGSEKQRRNGWFWTPLHEAVKGGHLETIQFLLYHGADIDAPSLGFHDLDLGITEGKCHVDFGDRLSFDVLPLVTFSPLITSIYYRHDRITELLLSRGASVQIKDVRKLQPCGTTALHVAVVNANVAAINMLIEGGHAGPNDLDAAGFPPLVWAALHTKGNERVRSSMKALVELGADLNHSMPSDPWLGSNHTMVTFLTKRGKLEAAQELINLGATPATDRVSST</sequence>
<keyword evidence="1" id="KW-0040">ANK repeat</keyword>
<dbReference type="SUPFAM" id="SSF48403">
    <property type="entry name" value="Ankyrin repeat"/>
    <property type="match status" value="1"/>
</dbReference>
<evidence type="ECO:0000313" key="3">
    <source>
        <dbReference type="Proteomes" id="UP000622797"/>
    </source>
</evidence>
<reference evidence="2" key="1">
    <citation type="journal article" date="2020" name="BMC Genomics">
        <title>Correction to: Identification and distribution of gene clusters required for synthesis of sphingolipid metabolism inhibitors in diverse species of the filamentous fungus Fusarium.</title>
        <authorList>
            <person name="Kim H.S."/>
            <person name="Lohmar J.M."/>
            <person name="Busman M."/>
            <person name="Brown D.W."/>
            <person name="Naumann T.A."/>
            <person name="Divon H.H."/>
            <person name="Lysoe E."/>
            <person name="Uhlig S."/>
            <person name="Proctor R.H."/>
        </authorList>
    </citation>
    <scope>NUCLEOTIDE SEQUENCE</scope>
    <source>
        <strain evidence="2">NRRL 20472</strain>
    </source>
</reference>
<dbReference type="PROSITE" id="PS50088">
    <property type="entry name" value="ANK_REPEAT"/>
    <property type="match status" value="2"/>
</dbReference>
<protein>
    <recommendedName>
        <fullName evidence="4">Ankyrin repeat protein</fullName>
    </recommendedName>
</protein>
<dbReference type="Proteomes" id="UP000622797">
    <property type="component" value="Unassembled WGS sequence"/>
</dbReference>
<keyword evidence="3" id="KW-1185">Reference proteome</keyword>
<evidence type="ECO:0000256" key="1">
    <source>
        <dbReference type="PROSITE-ProRule" id="PRU00023"/>
    </source>
</evidence>
<dbReference type="InterPro" id="IPR036770">
    <property type="entry name" value="Ankyrin_rpt-contain_sf"/>
</dbReference>
<gene>
    <name evidence="2" type="ORF">FSARC_13034</name>
</gene>
<dbReference type="Pfam" id="PF12796">
    <property type="entry name" value="Ank_2"/>
    <property type="match status" value="1"/>
</dbReference>
<dbReference type="PANTHER" id="PTHR24133">
    <property type="entry name" value="ANKYRIN DOMAIN-CONTAINING"/>
    <property type="match status" value="1"/>
</dbReference>
<dbReference type="Pfam" id="PF00023">
    <property type="entry name" value="Ank"/>
    <property type="match status" value="1"/>
</dbReference>
<dbReference type="InterPro" id="IPR052391">
    <property type="entry name" value="E3_Ligase-Neurotoxin"/>
</dbReference>
<dbReference type="OrthoDB" id="341259at2759"/>
<name>A0A8H4T484_9HYPO</name>
<dbReference type="PANTHER" id="PTHR24133:SF40">
    <property type="entry name" value="ANKYRIN REPEAT DOMAIN 44"/>
    <property type="match status" value="1"/>
</dbReference>